<evidence type="ECO:0000256" key="4">
    <source>
        <dbReference type="ARBA" id="ARBA00022679"/>
    </source>
</evidence>
<dbReference type="GO" id="GO:0018104">
    <property type="term" value="P:peptidoglycan-protein cross-linking"/>
    <property type="evidence" value="ECO:0007669"/>
    <property type="project" value="TreeGrafter"/>
</dbReference>
<gene>
    <name evidence="10" type="ORF">LCGC14_2716810</name>
</gene>
<evidence type="ECO:0000256" key="1">
    <source>
        <dbReference type="ARBA" id="ARBA00004752"/>
    </source>
</evidence>
<dbReference type="GO" id="GO:0071972">
    <property type="term" value="F:peptidoglycan L,D-transpeptidase activity"/>
    <property type="evidence" value="ECO:0007669"/>
    <property type="project" value="TreeGrafter"/>
</dbReference>
<dbReference type="InterPro" id="IPR005490">
    <property type="entry name" value="LD_TPept_cat_dom"/>
</dbReference>
<dbReference type="GO" id="GO:0016757">
    <property type="term" value="F:glycosyltransferase activity"/>
    <property type="evidence" value="ECO:0007669"/>
    <property type="project" value="UniProtKB-KW"/>
</dbReference>
<comment type="pathway">
    <text evidence="1">Cell wall biogenesis; peptidoglycan biosynthesis.</text>
</comment>
<dbReference type="GO" id="GO:0005576">
    <property type="term" value="C:extracellular region"/>
    <property type="evidence" value="ECO:0007669"/>
    <property type="project" value="TreeGrafter"/>
</dbReference>
<dbReference type="AlphaFoldDB" id="A0A0F9BKC3"/>
<dbReference type="EMBL" id="LAZR01048822">
    <property type="protein sequence ID" value="KKK91054.1"/>
    <property type="molecule type" value="Genomic_DNA"/>
</dbReference>
<keyword evidence="4" id="KW-0808">Transferase</keyword>
<dbReference type="SUPFAM" id="SSF141523">
    <property type="entry name" value="L,D-transpeptidase catalytic domain-like"/>
    <property type="match status" value="1"/>
</dbReference>
<organism evidence="10">
    <name type="scientific">marine sediment metagenome</name>
    <dbReference type="NCBI Taxonomy" id="412755"/>
    <lineage>
        <taxon>unclassified sequences</taxon>
        <taxon>metagenomes</taxon>
        <taxon>ecological metagenomes</taxon>
    </lineage>
</organism>
<dbReference type="GO" id="GO:0071555">
    <property type="term" value="P:cell wall organization"/>
    <property type="evidence" value="ECO:0007669"/>
    <property type="project" value="UniProtKB-KW"/>
</dbReference>
<name>A0A0F9BKC3_9ZZZZ</name>
<dbReference type="UniPathway" id="UPA00219"/>
<dbReference type="Gene3D" id="2.40.440.10">
    <property type="entry name" value="L,D-transpeptidase catalytic domain-like"/>
    <property type="match status" value="1"/>
</dbReference>
<feature type="domain" description="L,D-TPase catalytic" evidence="9">
    <location>
        <begin position="56"/>
        <end position="194"/>
    </location>
</feature>
<evidence type="ECO:0000313" key="10">
    <source>
        <dbReference type="EMBL" id="KKK91054.1"/>
    </source>
</evidence>
<dbReference type="PANTHER" id="PTHR30582">
    <property type="entry name" value="L,D-TRANSPEPTIDASE"/>
    <property type="match status" value="1"/>
</dbReference>
<keyword evidence="5" id="KW-0378">Hydrolase</keyword>
<keyword evidence="6" id="KW-0133">Cell shape</keyword>
<dbReference type="GO" id="GO:0008360">
    <property type="term" value="P:regulation of cell shape"/>
    <property type="evidence" value="ECO:0007669"/>
    <property type="project" value="UniProtKB-KW"/>
</dbReference>
<evidence type="ECO:0000256" key="2">
    <source>
        <dbReference type="ARBA" id="ARBA00005992"/>
    </source>
</evidence>
<dbReference type="PANTHER" id="PTHR30582:SF24">
    <property type="entry name" value="L,D-TRANSPEPTIDASE ERFK_SRFK-RELATED"/>
    <property type="match status" value="1"/>
</dbReference>
<reference evidence="10" key="1">
    <citation type="journal article" date="2015" name="Nature">
        <title>Complex archaea that bridge the gap between prokaryotes and eukaryotes.</title>
        <authorList>
            <person name="Spang A."/>
            <person name="Saw J.H."/>
            <person name="Jorgensen S.L."/>
            <person name="Zaremba-Niedzwiedzka K."/>
            <person name="Martijn J."/>
            <person name="Lind A.E."/>
            <person name="van Eijk R."/>
            <person name="Schleper C."/>
            <person name="Guy L."/>
            <person name="Ettema T.J."/>
        </authorList>
    </citation>
    <scope>NUCLEOTIDE SEQUENCE</scope>
</reference>
<dbReference type="InterPro" id="IPR006311">
    <property type="entry name" value="TAT_signal"/>
</dbReference>
<keyword evidence="7" id="KW-0573">Peptidoglycan synthesis</keyword>
<dbReference type="InterPro" id="IPR038063">
    <property type="entry name" value="Transpep_catalytic_dom"/>
</dbReference>
<dbReference type="InterPro" id="IPR050979">
    <property type="entry name" value="LD-transpeptidase"/>
</dbReference>
<evidence type="ECO:0000256" key="3">
    <source>
        <dbReference type="ARBA" id="ARBA00022676"/>
    </source>
</evidence>
<evidence type="ECO:0000256" key="7">
    <source>
        <dbReference type="ARBA" id="ARBA00022984"/>
    </source>
</evidence>
<comment type="similarity">
    <text evidence="2">Belongs to the YkuD family.</text>
</comment>
<proteinExistence type="inferred from homology"/>
<dbReference type="Pfam" id="PF03734">
    <property type="entry name" value="YkuD"/>
    <property type="match status" value="1"/>
</dbReference>
<evidence type="ECO:0000256" key="8">
    <source>
        <dbReference type="ARBA" id="ARBA00023316"/>
    </source>
</evidence>
<accession>A0A0F9BKC3</accession>
<dbReference type="CDD" id="cd16913">
    <property type="entry name" value="YkuD_like"/>
    <property type="match status" value="1"/>
</dbReference>
<evidence type="ECO:0000256" key="5">
    <source>
        <dbReference type="ARBA" id="ARBA00022801"/>
    </source>
</evidence>
<sequence>MRRRHFITGAAVSGAALSTALATPALAHAPKEMPSYDVPPDMMPRKVPIAAGAPPYEIHVDPDNFALYWTLPDNMAWRYTVGVGRPGLYESGEFYVGAKKEWPSWTPTPDMIDREPEKYAKYSDGMEGGLDNPLGSRGLYLFTEERGDTFLRIHGTDDPSTLGKRVSNGCARLVNDQMAELYDRVPMNTRVVLYEPLV</sequence>
<evidence type="ECO:0000256" key="6">
    <source>
        <dbReference type="ARBA" id="ARBA00022960"/>
    </source>
</evidence>
<keyword evidence="8" id="KW-0961">Cell wall biogenesis/degradation</keyword>
<comment type="caution">
    <text evidence="10">The sequence shown here is derived from an EMBL/GenBank/DDBJ whole genome shotgun (WGS) entry which is preliminary data.</text>
</comment>
<dbReference type="PROSITE" id="PS51318">
    <property type="entry name" value="TAT"/>
    <property type="match status" value="1"/>
</dbReference>
<evidence type="ECO:0000259" key="9">
    <source>
        <dbReference type="PROSITE" id="PS52029"/>
    </source>
</evidence>
<keyword evidence="3" id="KW-0328">Glycosyltransferase</keyword>
<dbReference type="PROSITE" id="PS52029">
    <property type="entry name" value="LD_TPASE"/>
    <property type="match status" value="1"/>
</dbReference>
<protein>
    <recommendedName>
        <fullName evidence="9">L,D-TPase catalytic domain-containing protein</fullName>
    </recommendedName>
</protein>